<dbReference type="InterPro" id="IPR053008">
    <property type="entry name" value="Phomopsin_biosynth_assoc"/>
</dbReference>
<accession>A0AAD4PXG9</accession>
<dbReference type="AlphaFoldDB" id="A0AAD4PXG9"/>
<dbReference type="EMBL" id="JAJTJA010000004">
    <property type="protein sequence ID" value="KAH8700085.1"/>
    <property type="molecule type" value="Genomic_DNA"/>
</dbReference>
<dbReference type="GeneID" id="70240314"/>
<evidence type="ECO:0000256" key="1">
    <source>
        <dbReference type="SAM" id="SignalP"/>
    </source>
</evidence>
<dbReference type="PANTHER" id="PTHR35896:SF3">
    <property type="entry name" value="MAJOR FACILITATOR SUPERFAMILY TRANSPORTER"/>
    <property type="match status" value="1"/>
</dbReference>
<feature type="non-terminal residue" evidence="2">
    <location>
        <position position="125"/>
    </location>
</feature>
<protein>
    <submittedName>
        <fullName evidence="2">Uncharacterized protein</fullName>
    </submittedName>
</protein>
<evidence type="ECO:0000313" key="2">
    <source>
        <dbReference type="EMBL" id="KAH8700085.1"/>
    </source>
</evidence>
<name>A0AAD4PXG9_9EURO</name>
<sequence length="125" mass="14425">LALYGFFSLIMLCYTTLDLKASPDPCFCGKTPADALQNGCKFDPFTLTWVPDACRDDDLIDEFNALGALYNHSWQFYTWPTHDRLVTLDEVSMMAEVASTKHDNRSIVTTTIDWHHTHCLYLWRK</sequence>
<dbReference type="Proteomes" id="UP001201262">
    <property type="component" value="Unassembled WGS sequence"/>
</dbReference>
<feature type="signal peptide" evidence="1">
    <location>
        <begin position="1"/>
        <end position="21"/>
    </location>
</feature>
<reference evidence="2" key="1">
    <citation type="submission" date="2021-12" db="EMBL/GenBank/DDBJ databases">
        <title>Convergent genome expansion in fungi linked to evolution of root-endophyte symbiosis.</title>
        <authorList>
            <consortium name="DOE Joint Genome Institute"/>
            <person name="Ke Y.-H."/>
            <person name="Bonito G."/>
            <person name="Liao H.-L."/>
            <person name="Looney B."/>
            <person name="Rojas-Flechas A."/>
            <person name="Nash J."/>
            <person name="Hameed K."/>
            <person name="Schadt C."/>
            <person name="Martin F."/>
            <person name="Crous P.W."/>
            <person name="Miettinen O."/>
            <person name="Magnuson J.K."/>
            <person name="Labbe J."/>
            <person name="Jacobson D."/>
            <person name="Doktycz M.J."/>
            <person name="Veneault-Fourrey C."/>
            <person name="Kuo A."/>
            <person name="Mondo S."/>
            <person name="Calhoun S."/>
            <person name="Riley R."/>
            <person name="Ohm R."/>
            <person name="LaButti K."/>
            <person name="Andreopoulos B."/>
            <person name="Pangilinan J."/>
            <person name="Nolan M."/>
            <person name="Tritt A."/>
            <person name="Clum A."/>
            <person name="Lipzen A."/>
            <person name="Daum C."/>
            <person name="Barry K."/>
            <person name="Grigoriev I.V."/>
            <person name="Vilgalys R."/>
        </authorList>
    </citation>
    <scope>NUCLEOTIDE SEQUENCE</scope>
    <source>
        <strain evidence="2">PMI_201</strain>
    </source>
</reference>
<feature type="chain" id="PRO_5041997688" evidence="1">
    <location>
        <begin position="22"/>
        <end position="125"/>
    </location>
</feature>
<keyword evidence="1" id="KW-0732">Signal</keyword>
<keyword evidence="3" id="KW-1185">Reference proteome</keyword>
<evidence type="ECO:0000313" key="3">
    <source>
        <dbReference type="Proteomes" id="UP001201262"/>
    </source>
</evidence>
<dbReference type="PANTHER" id="PTHR35896">
    <property type="entry name" value="IG-LIKE DOMAIN-CONTAINING PROTEIN"/>
    <property type="match status" value="1"/>
</dbReference>
<proteinExistence type="predicted"/>
<gene>
    <name evidence="2" type="ORF">BGW36DRAFT_256512</name>
</gene>
<comment type="caution">
    <text evidence="2">The sequence shown here is derived from an EMBL/GenBank/DDBJ whole genome shotgun (WGS) entry which is preliminary data.</text>
</comment>
<dbReference type="RefSeq" id="XP_046073791.1">
    <property type="nucleotide sequence ID" value="XM_046210027.1"/>
</dbReference>
<organism evidence="2 3">
    <name type="scientific">Talaromyces proteolyticus</name>
    <dbReference type="NCBI Taxonomy" id="1131652"/>
    <lineage>
        <taxon>Eukaryota</taxon>
        <taxon>Fungi</taxon>
        <taxon>Dikarya</taxon>
        <taxon>Ascomycota</taxon>
        <taxon>Pezizomycotina</taxon>
        <taxon>Eurotiomycetes</taxon>
        <taxon>Eurotiomycetidae</taxon>
        <taxon>Eurotiales</taxon>
        <taxon>Trichocomaceae</taxon>
        <taxon>Talaromyces</taxon>
        <taxon>Talaromyces sect. Bacilispori</taxon>
    </lineage>
</organism>
<feature type="non-terminal residue" evidence="2">
    <location>
        <position position="1"/>
    </location>
</feature>